<evidence type="ECO:0000256" key="4">
    <source>
        <dbReference type="ARBA" id="ARBA00023136"/>
    </source>
</evidence>
<protein>
    <submittedName>
        <fullName evidence="7">UDP-galactose translocator 1</fullName>
    </submittedName>
</protein>
<sequence length="1173" mass="128388">MLGLNTFLKQGIFATYVALWTSSHLLVYSSQLASAPSYNATSVVILTETLKLILATAMFVAYDGPLSEMLRVTCKQHRVLLKYAIPALLYALYNNLLYVNLAAFDPGTYNVLLQLKIALTGVLYQLLFSRQLNRNQWQAILLITEEPTVSQALERLLEYPTTCRLGIPVEDFQKHAVWPLCSLPEKAAHVIFLVFSTSLLELPEDRMLNNAICGQALALKDCFRGRACRIVLTAKASSYREPRPGDVAAKRAPGFVCMNAKFALNRPPSLVMVMEPRPIAMAMEELHHGHGDEEPADRGENIVEATEFQNPNVSVCVCMKPLPFMDHALALGHSPDLLWALPALSTPSSEVLSREVQPWTGIFAEAVDKNRAARLWAAMTKRPRPSVIAPSFRFEMSAPSDPQSEEGREKYSRGALDNPSSLWSVKLGNPPLTKEAGCMCKESGKVKVLGLQANLSSWLLLLVQMLCSVLAGVYNEALLKGSDGAKNSVPTNLQNAFMYFQSILVNGVLLVWEGKVSEAISPDNVAAVLTPRVILIIGIMSSVGLVTGFFLKHLDSVLKAVASALEVVFTMLLGFVLFGAPLGIAGAASATLVGSGVALYSRPMPVPPGAEDELKMCAQASAKAAGAPPPNLDRTSAGACRWYGDCEADLGRRCWMSAPKQFLPYLPTVGSIRSRHKLDRSVARWRPTDPLREDSLVKDSWEPHEEPQNQPSLVQRLREVQSVPTLPALPQTSDRQTSSMVNLWRDARDLLSGKEAELPILVPPPAHRVLDLGQAATTKPSSKKRSSRRTLVEGSGFVHIPEAQKRRSKLPKSLQFEAAQPPAAEVEAQDNRQALEKTGLSTAQQGALEVDRAYVARQLAQQVEETNKEASFQRQAAAVADRWWSSIFLPVPAPRQLLPEALAGQEGLVNEVNHPAKPVAFKTKVKLAPEEIEEIVRLCRLFAGLTQPETLEVAKGDSGAEANELVLSRPAFCQLLIALGISPRAQNLVPRYHRVVNCFDAQAKQCLVSGMPVSGGMILGLVLPCLPEKPDESAMWQLVNDSKTVALMRLFGLLLDDMATNPLLEGQDMVEALPRAKKHFFFSLLPAAQAYADARRRLLHQMAAKAQKQAVRWSPAVEEPSLSHTRKGDRNVPTSGASTRPTSVSSHVPKDMDAESEMTSEEREGEGGRGRER</sequence>
<evidence type="ECO:0000256" key="5">
    <source>
        <dbReference type="SAM" id="MobiDB-lite"/>
    </source>
</evidence>
<feature type="region of interest" description="Disordered" evidence="5">
    <location>
        <begin position="803"/>
        <end position="825"/>
    </location>
</feature>
<dbReference type="OrthoDB" id="419167at2759"/>
<feature type="transmembrane region" description="Helical" evidence="6">
    <location>
        <begin position="12"/>
        <end position="31"/>
    </location>
</feature>
<accession>A0A1Q9DTS7</accession>
<feature type="transmembrane region" description="Helical" evidence="6">
    <location>
        <begin position="571"/>
        <end position="594"/>
    </location>
</feature>
<dbReference type="GO" id="GO:0000139">
    <property type="term" value="C:Golgi membrane"/>
    <property type="evidence" value="ECO:0007669"/>
    <property type="project" value="InterPro"/>
</dbReference>
<evidence type="ECO:0000313" key="8">
    <source>
        <dbReference type="Proteomes" id="UP000186817"/>
    </source>
</evidence>
<dbReference type="Proteomes" id="UP000186817">
    <property type="component" value="Unassembled WGS sequence"/>
</dbReference>
<comment type="caution">
    <text evidence="7">The sequence shown here is derived from an EMBL/GenBank/DDBJ whole genome shotgun (WGS) entry which is preliminary data.</text>
</comment>
<evidence type="ECO:0000256" key="6">
    <source>
        <dbReference type="SAM" id="Phobius"/>
    </source>
</evidence>
<dbReference type="InterPro" id="IPR007271">
    <property type="entry name" value="Nuc_sug_transpt"/>
</dbReference>
<evidence type="ECO:0000256" key="2">
    <source>
        <dbReference type="ARBA" id="ARBA00022692"/>
    </source>
</evidence>
<feature type="region of interest" description="Disordered" evidence="5">
    <location>
        <begin position="1109"/>
        <end position="1173"/>
    </location>
</feature>
<feature type="transmembrane region" description="Helical" evidence="6">
    <location>
        <begin position="455"/>
        <end position="474"/>
    </location>
</feature>
<keyword evidence="2 6" id="KW-0812">Transmembrane</keyword>
<keyword evidence="4 6" id="KW-0472">Membrane</keyword>
<dbReference type="Pfam" id="PF04142">
    <property type="entry name" value="Nuc_sug_transp"/>
    <property type="match status" value="2"/>
</dbReference>
<feature type="transmembrane region" description="Helical" evidence="6">
    <location>
        <begin position="533"/>
        <end position="551"/>
    </location>
</feature>
<feature type="transmembrane region" description="Helical" evidence="6">
    <location>
        <begin position="43"/>
        <end position="62"/>
    </location>
</feature>
<dbReference type="AlphaFoldDB" id="A0A1Q9DTS7"/>
<dbReference type="PANTHER" id="PTHR10231">
    <property type="entry name" value="NUCLEOTIDE-SUGAR TRANSMEMBRANE TRANSPORTER"/>
    <property type="match status" value="1"/>
</dbReference>
<evidence type="ECO:0000256" key="3">
    <source>
        <dbReference type="ARBA" id="ARBA00022989"/>
    </source>
</evidence>
<name>A0A1Q9DTS7_SYMMI</name>
<feature type="compositionally biased region" description="Basic and acidic residues" evidence="5">
    <location>
        <begin position="1160"/>
        <end position="1173"/>
    </location>
</feature>
<feature type="region of interest" description="Disordered" evidence="5">
    <location>
        <begin position="395"/>
        <end position="416"/>
    </location>
</feature>
<evidence type="ECO:0000256" key="1">
    <source>
        <dbReference type="ARBA" id="ARBA00004141"/>
    </source>
</evidence>
<feature type="transmembrane region" description="Helical" evidence="6">
    <location>
        <begin position="109"/>
        <end position="128"/>
    </location>
</feature>
<dbReference type="EMBL" id="LSRX01000392">
    <property type="protein sequence ID" value="OLP98551.1"/>
    <property type="molecule type" value="Genomic_DNA"/>
</dbReference>
<keyword evidence="8" id="KW-1185">Reference proteome</keyword>
<proteinExistence type="predicted"/>
<dbReference type="GO" id="GO:0015165">
    <property type="term" value="F:pyrimidine nucleotide-sugar transmembrane transporter activity"/>
    <property type="evidence" value="ECO:0007669"/>
    <property type="project" value="InterPro"/>
</dbReference>
<feature type="compositionally biased region" description="Polar residues" evidence="5">
    <location>
        <begin position="1132"/>
        <end position="1146"/>
    </location>
</feature>
<evidence type="ECO:0000313" key="7">
    <source>
        <dbReference type="EMBL" id="OLP98551.1"/>
    </source>
</evidence>
<gene>
    <name evidence="7" type="primary">ugtp-1</name>
    <name evidence="7" type="ORF">AK812_SmicGene19001</name>
</gene>
<feature type="transmembrane region" description="Helical" evidence="6">
    <location>
        <begin position="83"/>
        <end position="103"/>
    </location>
</feature>
<reference evidence="7 8" key="1">
    <citation type="submission" date="2016-02" db="EMBL/GenBank/DDBJ databases">
        <title>Genome analysis of coral dinoflagellate symbionts highlights evolutionary adaptations to a symbiotic lifestyle.</title>
        <authorList>
            <person name="Aranda M."/>
            <person name="Li Y."/>
            <person name="Liew Y.J."/>
            <person name="Baumgarten S."/>
            <person name="Simakov O."/>
            <person name="Wilson M."/>
            <person name="Piel J."/>
            <person name="Ashoor H."/>
            <person name="Bougouffa S."/>
            <person name="Bajic V.B."/>
            <person name="Ryu T."/>
            <person name="Ravasi T."/>
            <person name="Bayer T."/>
            <person name="Micklem G."/>
            <person name="Kim H."/>
            <person name="Bhak J."/>
            <person name="Lajeunesse T.C."/>
            <person name="Voolstra C.R."/>
        </authorList>
    </citation>
    <scope>NUCLEOTIDE SEQUENCE [LARGE SCALE GENOMIC DNA]</scope>
    <source>
        <strain evidence="7 8">CCMP2467</strain>
    </source>
</reference>
<comment type="subcellular location">
    <subcellularLocation>
        <location evidence="1">Membrane</location>
        <topology evidence="1">Multi-pass membrane protein</topology>
    </subcellularLocation>
</comment>
<organism evidence="7 8">
    <name type="scientific">Symbiodinium microadriaticum</name>
    <name type="common">Dinoflagellate</name>
    <name type="synonym">Zooxanthella microadriatica</name>
    <dbReference type="NCBI Taxonomy" id="2951"/>
    <lineage>
        <taxon>Eukaryota</taxon>
        <taxon>Sar</taxon>
        <taxon>Alveolata</taxon>
        <taxon>Dinophyceae</taxon>
        <taxon>Suessiales</taxon>
        <taxon>Symbiodiniaceae</taxon>
        <taxon>Symbiodinium</taxon>
    </lineage>
</organism>
<keyword evidence="3 6" id="KW-1133">Transmembrane helix</keyword>